<evidence type="ECO:0000313" key="4">
    <source>
        <dbReference type="Proteomes" id="UP000726737"/>
    </source>
</evidence>
<reference evidence="3" key="1">
    <citation type="journal article" date="2020" name="Fungal Divers.">
        <title>Resolving the Mortierellaceae phylogeny through synthesis of multi-gene phylogenetics and phylogenomics.</title>
        <authorList>
            <person name="Vandepol N."/>
            <person name="Liber J."/>
            <person name="Desiro A."/>
            <person name="Na H."/>
            <person name="Kennedy M."/>
            <person name="Barry K."/>
            <person name="Grigoriev I.V."/>
            <person name="Miller A.N."/>
            <person name="O'Donnell K."/>
            <person name="Stajich J.E."/>
            <person name="Bonito G."/>
        </authorList>
    </citation>
    <scope>NUCLEOTIDE SEQUENCE</scope>
    <source>
        <strain evidence="3">KOD948</strain>
    </source>
</reference>
<evidence type="ECO:0000313" key="3">
    <source>
        <dbReference type="EMBL" id="KAG0255634.1"/>
    </source>
</evidence>
<gene>
    <name evidence="3" type="ORF">BG011_004998</name>
</gene>
<feature type="compositionally biased region" description="Polar residues" evidence="2">
    <location>
        <begin position="247"/>
        <end position="264"/>
    </location>
</feature>
<comment type="similarity">
    <text evidence="1">Belongs to the glycosyltransferase 32 family.</text>
</comment>
<dbReference type="SUPFAM" id="SSF53448">
    <property type="entry name" value="Nucleotide-diphospho-sugar transferases"/>
    <property type="match status" value="1"/>
</dbReference>
<proteinExistence type="inferred from homology"/>
<dbReference type="AlphaFoldDB" id="A0A9P6U1W5"/>
<organism evidence="3 4">
    <name type="scientific">Mortierella polycephala</name>
    <dbReference type="NCBI Taxonomy" id="41804"/>
    <lineage>
        <taxon>Eukaryota</taxon>
        <taxon>Fungi</taxon>
        <taxon>Fungi incertae sedis</taxon>
        <taxon>Mucoromycota</taxon>
        <taxon>Mortierellomycotina</taxon>
        <taxon>Mortierellomycetes</taxon>
        <taxon>Mortierellales</taxon>
        <taxon>Mortierellaceae</taxon>
        <taxon>Mortierella</taxon>
    </lineage>
</organism>
<accession>A0A9P6U1W5</accession>
<dbReference type="Gene3D" id="3.90.550.20">
    <property type="match status" value="1"/>
</dbReference>
<evidence type="ECO:0008006" key="5">
    <source>
        <dbReference type="Google" id="ProtNLM"/>
    </source>
</evidence>
<dbReference type="EMBL" id="JAAAJA010000339">
    <property type="protein sequence ID" value="KAG0255634.1"/>
    <property type="molecule type" value="Genomic_DNA"/>
</dbReference>
<keyword evidence="4" id="KW-1185">Reference proteome</keyword>
<protein>
    <recommendedName>
        <fullName evidence="5">Glycosyltransferase family 32 protein</fullName>
    </recommendedName>
</protein>
<dbReference type="Pfam" id="PF04488">
    <property type="entry name" value="Gly_transf_sug"/>
    <property type="match status" value="1"/>
</dbReference>
<evidence type="ECO:0000256" key="1">
    <source>
        <dbReference type="ARBA" id="ARBA00009003"/>
    </source>
</evidence>
<name>A0A9P6U1W5_9FUNG</name>
<feature type="compositionally biased region" description="Basic and acidic residues" evidence="2">
    <location>
        <begin position="234"/>
        <end position="244"/>
    </location>
</feature>
<dbReference type="Proteomes" id="UP000726737">
    <property type="component" value="Unassembled WGS sequence"/>
</dbReference>
<feature type="region of interest" description="Disordered" evidence="2">
    <location>
        <begin position="234"/>
        <end position="277"/>
    </location>
</feature>
<comment type="caution">
    <text evidence="3">The sequence shown here is derived from an EMBL/GenBank/DDBJ whole genome shotgun (WGS) entry which is preliminary data.</text>
</comment>
<dbReference type="InterPro" id="IPR029044">
    <property type="entry name" value="Nucleotide-diphossugar_trans"/>
</dbReference>
<dbReference type="OrthoDB" id="409543at2759"/>
<feature type="compositionally biased region" description="Basic and acidic residues" evidence="2">
    <location>
        <begin position="266"/>
        <end position="277"/>
    </location>
</feature>
<sequence length="423" mass="48767">MEEPCDRTVHTSAHCLDFLSQEHEYLAPAAQPSTTVTPMDFHIFWRGPFTDKLSLSAHSFVFTQPLARARLHLWIDSADLPGGRPEDYALNKFSAPLVKAPLNKFITIHAWNQAAELELAYGDENEVDQKIRELERQLEPTSKPVKSVALSDEARFLILNRHGGVYLDADVMLLKDMSPFFDAGIEFAYEWSRTRLYNTAILRLFRESTVARRILDGAKARQLEILEKKLKEHLERQQRQRDPVEEGNSNDYESDETTATSAAISSDKRIRTERTRLSKRAEMRPEEIYHPARLRDYLRPDGRLEGNGLIMMPPTYFDPLWLRIDGAEAKGSKDTERMVEDLRSFPEAFTEVEAVCPAQQYSGIDFTAGPEVFLTGAYAYHWHNSWSTPIEPKSWMGLMRQAYDDFVEGRRPNLYGEWFQENL</sequence>
<evidence type="ECO:0000256" key="2">
    <source>
        <dbReference type="SAM" id="MobiDB-lite"/>
    </source>
</evidence>
<dbReference type="InterPro" id="IPR007577">
    <property type="entry name" value="GlycoTrfase_DXD_sugar-bd_CS"/>
</dbReference>